<feature type="domain" description="PLD phosphodiesterase" evidence="5">
    <location>
        <begin position="335"/>
        <end position="368"/>
    </location>
</feature>
<name>A0A238UTL0_9ACTN</name>
<evidence type="ECO:0000313" key="6">
    <source>
        <dbReference type="EMBL" id="SNR25037.1"/>
    </source>
</evidence>
<dbReference type="GO" id="GO:0004630">
    <property type="term" value="F:phospholipase D activity"/>
    <property type="evidence" value="ECO:0007669"/>
    <property type="project" value="UniProtKB-EC"/>
</dbReference>
<dbReference type="Proteomes" id="UP000198403">
    <property type="component" value="Unassembled WGS sequence"/>
</dbReference>
<dbReference type="SUPFAM" id="SSF56024">
    <property type="entry name" value="Phospholipase D/nuclease"/>
    <property type="match status" value="2"/>
</dbReference>
<evidence type="ECO:0000256" key="2">
    <source>
        <dbReference type="ARBA" id="ARBA00022737"/>
    </source>
</evidence>
<dbReference type="InterPro" id="IPR025202">
    <property type="entry name" value="PLD-like_dom"/>
</dbReference>
<dbReference type="AlphaFoldDB" id="A0A238UTL0"/>
<dbReference type="OrthoDB" id="8828485at2"/>
<dbReference type="SMART" id="SM00155">
    <property type="entry name" value="PLDc"/>
    <property type="match status" value="2"/>
</dbReference>
<dbReference type="CDD" id="cd09105">
    <property type="entry name" value="PLDc_vPLD1_2_like_2"/>
    <property type="match status" value="1"/>
</dbReference>
<evidence type="ECO:0000256" key="4">
    <source>
        <dbReference type="ARBA" id="ARBA00023098"/>
    </source>
</evidence>
<evidence type="ECO:0000256" key="1">
    <source>
        <dbReference type="ARBA" id="ARBA00000798"/>
    </source>
</evidence>
<keyword evidence="4" id="KW-0443">Lipid metabolism</keyword>
<sequence length="732" mass="80761">MADHHLGAVYDLDGELPFVSLRAVARRLHGLLVHRSWDRRSVLGMSGLLQALRASAPGCPVHYISALPETARRPLATLLRDGAHPPGSLHLTGPGRFPRRLFRGSRAGKLRVLRDLLADDPDRRWVLIGDDGQDDPDLFDELARHHPGRVAAIALRSVAAIDFGGAIDAVPPVPEPGGAPVVRAPNAEELLPPLQNALGLGRPAGRGPEDWLLSGTGRGNDATRLRPFTAGNAVRALVHGRSYFPVLAEQLDATEAGDLVLLLGWRADSDERLTTTGRTVGELLSAAASRGALVRGLLWRSHASELTYSARENRQLAAALRAAGGQILLDMRIRSRGSHHQKLVVVRHRDHPGRDVAFLGGIDLAYSRGDDAAHHGDPQSTSFASVYGPTVPWHDVQLELRGPVVRDAEEVFRERWRDPAALVRLPWHVLPDRLHGLDRTARPLPEPAEDPPAAGTCAVQLLRTYPWRRPAYPFAPRGERSIARAYAKALVRAQRLVYIEDQYLWSVDVARVFAAALRRAPRLHLIAVVPRHPDQDGSSYRTSARHGHAEALAMVHHAGGDRVQVLDVENATGRPIYVHAKICIIDDVWAAVGSDNFNVRSWTHDSELAAAVVDERRDDREPRDPGGLGDGARHFARQLRLQMLREHLATDSDDDLLDPDRAAATVRASAAALDDWHHAPRGPRPPGRLRRHWTPAPAPHLPIWRRWLADPLYRSALDPDGRPLSMRLRRMY</sequence>
<dbReference type="InterPro" id="IPR019236">
    <property type="entry name" value="APP1_cat"/>
</dbReference>
<dbReference type="Pfam" id="PF13091">
    <property type="entry name" value="PLDc_2"/>
    <property type="match status" value="1"/>
</dbReference>
<dbReference type="InterPro" id="IPR001736">
    <property type="entry name" value="PLipase_D/transphosphatidylase"/>
</dbReference>
<keyword evidence="3" id="KW-0378">Hydrolase</keyword>
<organism evidence="6 7">
    <name type="scientific">Blastococcus mobilis</name>
    <dbReference type="NCBI Taxonomy" id="1938746"/>
    <lineage>
        <taxon>Bacteria</taxon>
        <taxon>Bacillati</taxon>
        <taxon>Actinomycetota</taxon>
        <taxon>Actinomycetes</taxon>
        <taxon>Geodermatophilales</taxon>
        <taxon>Geodermatophilaceae</taxon>
        <taxon>Blastococcus</taxon>
    </lineage>
</organism>
<comment type="catalytic activity">
    <reaction evidence="1">
        <text>a 1,2-diacyl-sn-glycero-3-phosphocholine + H2O = a 1,2-diacyl-sn-glycero-3-phosphate + choline + H(+)</text>
        <dbReference type="Rhea" id="RHEA:14445"/>
        <dbReference type="ChEBI" id="CHEBI:15354"/>
        <dbReference type="ChEBI" id="CHEBI:15377"/>
        <dbReference type="ChEBI" id="CHEBI:15378"/>
        <dbReference type="ChEBI" id="CHEBI:57643"/>
        <dbReference type="ChEBI" id="CHEBI:58608"/>
        <dbReference type="EC" id="3.1.4.4"/>
    </reaction>
</comment>
<keyword evidence="7" id="KW-1185">Reference proteome</keyword>
<dbReference type="EMBL" id="FZNO01000001">
    <property type="protein sequence ID" value="SNR25037.1"/>
    <property type="molecule type" value="Genomic_DNA"/>
</dbReference>
<feature type="domain" description="PLD phosphodiesterase" evidence="5">
    <location>
        <begin position="574"/>
        <end position="601"/>
    </location>
</feature>
<dbReference type="Pfam" id="PF09949">
    <property type="entry name" value="APP1_cat"/>
    <property type="match status" value="1"/>
</dbReference>
<dbReference type="GO" id="GO:0008195">
    <property type="term" value="F:phosphatidate phosphatase activity"/>
    <property type="evidence" value="ECO:0007669"/>
    <property type="project" value="InterPro"/>
</dbReference>
<dbReference type="GO" id="GO:0009395">
    <property type="term" value="P:phospholipid catabolic process"/>
    <property type="evidence" value="ECO:0007669"/>
    <property type="project" value="TreeGrafter"/>
</dbReference>
<dbReference type="PANTHER" id="PTHR18896">
    <property type="entry name" value="PHOSPHOLIPASE D"/>
    <property type="match status" value="1"/>
</dbReference>
<proteinExistence type="predicted"/>
<reference evidence="6 7" key="1">
    <citation type="submission" date="2017-06" db="EMBL/GenBank/DDBJ databases">
        <authorList>
            <person name="Kim H.J."/>
            <person name="Triplett B.A."/>
        </authorList>
    </citation>
    <scope>NUCLEOTIDE SEQUENCE [LARGE SCALE GENOMIC DNA]</scope>
    <source>
        <strain evidence="6 7">DSM 44272</strain>
    </source>
</reference>
<dbReference type="Gene3D" id="3.30.870.10">
    <property type="entry name" value="Endonuclease Chain A"/>
    <property type="match status" value="2"/>
</dbReference>
<protein>
    <submittedName>
        <fullName evidence="6">Phosphatidylserine/phosphatidylglycerophosphate/cardiolipin synthase</fullName>
    </submittedName>
</protein>
<evidence type="ECO:0000259" key="5">
    <source>
        <dbReference type="PROSITE" id="PS50035"/>
    </source>
</evidence>
<dbReference type="RefSeq" id="WP_141137393.1">
    <property type="nucleotide sequence ID" value="NZ_FZNO01000001.1"/>
</dbReference>
<dbReference type="PANTHER" id="PTHR18896:SF76">
    <property type="entry name" value="PHOSPHOLIPASE"/>
    <property type="match status" value="1"/>
</dbReference>
<keyword evidence="2" id="KW-0677">Repeat</keyword>
<evidence type="ECO:0000256" key="3">
    <source>
        <dbReference type="ARBA" id="ARBA00022801"/>
    </source>
</evidence>
<dbReference type="PROSITE" id="PS50035">
    <property type="entry name" value="PLD"/>
    <property type="match status" value="2"/>
</dbReference>
<evidence type="ECO:0000313" key="7">
    <source>
        <dbReference type="Proteomes" id="UP000198403"/>
    </source>
</evidence>
<dbReference type="InterPro" id="IPR015679">
    <property type="entry name" value="PLipase_D_fam"/>
</dbReference>
<accession>A0A238UTL0</accession>
<gene>
    <name evidence="6" type="ORF">SAMN06272737_101315</name>
</gene>